<dbReference type="EMBL" id="JAGKHQ010000018">
    <property type="protein sequence ID" value="KAG7486460.1"/>
    <property type="molecule type" value="Genomic_DNA"/>
</dbReference>
<organism evidence="2 3">
    <name type="scientific">Solea senegalensis</name>
    <name type="common">Senegalese sole</name>
    <dbReference type="NCBI Taxonomy" id="28829"/>
    <lineage>
        <taxon>Eukaryota</taxon>
        <taxon>Metazoa</taxon>
        <taxon>Chordata</taxon>
        <taxon>Craniata</taxon>
        <taxon>Vertebrata</taxon>
        <taxon>Euteleostomi</taxon>
        <taxon>Actinopterygii</taxon>
        <taxon>Neopterygii</taxon>
        <taxon>Teleostei</taxon>
        <taxon>Neoteleostei</taxon>
        <taxon>Acanthomorphata</taxon>
        <taxon>Carangaria</taxon>
        <taxon>Pleuronectiformes</taxon>
        <taxon>Pleuronectoidei</taxon>
        <taxon>Soleidae</taxon>
        <taxon>Solea</taxon>
    </lineage>
</organism>
<dbReference type="Proteomes" id="UP000693946">
    <property type="component" value="Linkage Group LG6"/>
</dbReference>
<dbReference type="AlphaFoldDB" id="A0AAV6QDA9"/>
<proteinExistence type="predicted"/>
<dbReference type="InterPro" id="IPR010335">
    <property type="entry name" value="Mesothelin"/>
</dbReference>
<accession>A0AAV6QDA9</accession>
<evidence type="ECO:0000313" key="2">
    <source>
        <dbReference type="EMBL" id="KAG7486460.1"/>
    </source>
</evidence>
<feature type="region of interest" description="Disordered" evidence="1">
    <location>
        <begin position="61"/>
        <end position="102"/>
    </location>
</feature>
<dbReference type="Pfam" id="PF06060">
    <property type="entry name" value="Mesothelin"/>
    <property type="match status" value="1"/>
</dbReference>
<evidence type="ECO:0000256" key="1">
    <source>
        <dbReference type="SAM" id="MobiDB-lite"/>
    </source>
</evidence>
<evidence type="ECO:0000313" key="3">
    <source>
        <dbReference type="Proteomes" id="UP000693946"/>
    </source>
</evidence>
<keyword evidence="3" id="KW-1185">Reference proteome</keyword>
<comment type="caution">
    <text evidence="2">The sequence shown here is derived from an EMBL/GenBank/DDBJ whole genome shotgun (WGS) entry which is preliminary data.</text>
</comment>
<feature type="compositionally biased region" description="Low complexity" evidence="1">
    <location>
        <begin position="68"/>
        <end position="100"/>
    </location>
</feature>
<gene>
    <name evidence="2" type="ORF">JOB18_031692</name>
</gene>
<name>A0AAV6QDA9_SOLSE</name>
<sequence length="128" mass="13571">MDMVTFTSLDENVIQALTVDEVKNLLGDNVDELKNYENQTQVESWIRAQYQSELDTLELGLTGGRADPTTVAVTTTTPPAPPQSTQAGATTPASGSATTGHGSRVRADVGVSLLVLLALFVMSQHVVV</sequence>
<protein>
    <submittedName>
        <fullName evidence="2">Uncharacterized protein</fullName>
    </submittedName>
</protein>
<reference evidence="2 3" key="1">
    <citation type="journal article" date="2021" name="Sci. Rep.">
        <title>Chromosome anchoring in Senegalese sole (Solea senegalensis) reveals sex-associated markers and genome rearrangements in flatfish.</title>
        <authorList>
            <person name="Guerrero-Cozar I."/>
            <person name="Gomez-Garrido J."/>
            <person name="Berbel C."/>
            <person name="Martinez-Blanch J.F."/>
            <person name="Alioto T."/>
            <person name="Claros M.G."/>
            <person name="Gagnaire P.A."/>
            <person name="Manchado M."/>
        </authorList>
    </citation>
    <scope>NUCLEOTIDE SEQUENCE [LARGE SCALE GENOMIC DNA]</scope>
    <source>
        <strain evidence="2">Sse05_10M</strain>
    </source>
</reference>